<dbReference type="EMBL" id="CP036291">
    <property type="protein sequence ID" value="QDU87587.1"/>
    <property type="molecule type" value="Genomic_DNA"/>
</dbReference>
<dbReference type="AlphaFoldDB" id="A0A518D7X5"/>
<dbReference type="Proteomes" id="UP000317429">
    <property type="component" value="Chromosome"/>
</dbReference>
<reference evidence="1 2" key="1">
    <citation type="submission" date="2019-02" db="EMBL/GenBank/DDBJ databases">
        <title>Deep-cultivation of Planctomycetes and their phenomic and genomic characterization uncovers novel biology.</title>
        <authorList>
            <person name="Wiegand S."/>
            <person name="Jogler M."/>
            <person name="Boedeker C."/>
            <person name="Pinto D."/>
            <person name="Vollmers J."/>
            <person name="Rivas-Marin E."/>
            <person name="Kohn T."/>
            <person name="Peeters S.H."/>
            <person name="Heuer A."/>
            <person name="Rast P."/>
            <person name="Oberbeckmann S."/>
            <person name="Bunk B."/>
            <person name="Jeske O."/>
            <person name="Meyerdierks A."/>
            <person name="Storesund J.E."/>
            <person name="Kallscheuer N."/>
            <person name="Luecker S."/>
            <person name="Lage O.M."/>
            <person name="Pohl T."/>
            <person name="Merkel B.J."/>
            <person name="Hornburger P."/>
            <person name="Mueller R.-W."/>
            <person name="Bruemmer F."/>
            <person name="Labrenz M."/>
            <person name="Spormann A.M."/>
            <person name="Op den Camp H."/>
            <person name="Overmann J."/>
            <person name="Amann R."/>
            <person name="Jetten M.S.M."/>
            <person name="Mascher T."/>
            <person name="Medema M.H."/>
            <person name="Devos D.P."/>
            <person name="Kaster A.-K."/>
            <person name="Ovreas L."/>
            <person name="Rohde M."/>
            <person name="Galperin M.Y."/>
            <person name="Jogler C."/>
        </authorList>
    </citation>
    <scope>NUCLEOTIDE SEQUENCE [LARGE SCALE GENOMIC DNA]</scope>
    <source>
        <strain evidence="1 2">Pla175</strain>
    </source>
</reference>
<dbReference type="OrthoDB" id="279242at2"/>
<organism evidence="1 2">
    <name type="scientific">Pirellulimonas nuda</name>
    <dbReference type="NCBI Taxonomy" id="2528009"/>
    <lineage>
        <taxon>Bacteria</taxon>
        <taxon>Pseudomonadati</taxon>
        <taxon>Planctomycetota</taxon>
        <taxon>Planctomycetia</taxon>
        <taxon>Pirellulales</taxon>
        <taxon>Lacipirellulaceae</taxon>
        <taxon>Pirellulimonas</taxon>
    </lineage>
</organism>
<keyword evidence="2" id="KW-1185">Reference proteome</keyword>
<evidence type="ECO:0000313" key="2">
    <source>
        <dbReference type="Proteomes" id="UP000317429"/>
    </source>
</evidence>
<name>A0A518D7X5_9BACT</name>
<proteinExistence type="predicted"/>
<sequence length="128" mass="13524">MNDDPLEQQQAMVESSLGLVFQTLDDAVAEGVSQPVVWLVDCEDEVGGAIARGWLGDEAVDDALAEADEEDATLFARAIAWDDCRREAPEVFPYLAPVFDQPPTEGVLVIGVTAGGASALVAPPDARP</sequence>
<gene>
    <name evidence="1" type="ORF">Pla175_09520</name>
</gene>
<protein>
    <submittedName>
        <fullName evidence="1">Uncharacterized protein</fullName>
    </submittedName>
</protein>
<evidence type="ECO:0000313" key="1">
    <source>
        <dbReference type="EMBL" id="QDU87587.1"/>
    </source>
</evidence>
<dbReference type="RefSeq" id="WP_145281602.1">
    <property type="nucleotide sequence ID" value="NZ_CP036291.1"/>
</dbReference>
<dbReference type="KEGG" id="pnd:Pla175_09520"/>
<accession>A0A518D7X5</accession>